<reference evidence="6" key="1">
    <citation type="journal article" date="2014" name="Int. J. Syst. Evol. Microbiol.">
        <title>Complete genome sequence of Corynebacterium casei LMG S-19264T (=DSM 44701T), isolated from a smear-ripened cheese.</title>
        <authorList>
            <consortium name="US DOE Joint Genome Institute (JGI-PGF)"/>
            <person name="Walter F."/>
            <person name="Albersmeier A."/>
            <person name="Kalinowski J."/>
            <person name="Ruckert C."/>
        </authorList>
    </citation>
    <scope>NUCLEOTIDE SEQUENCE</scope>
    <source>
        <strain evidence="6">JCM 18487</strain>
    </source>
</reference>
<proteinExistence type="inferred from homology"/>
<dbReference type="SUPFAM" id="SSF53720">
    <property type="entry name" value="ALDH-like"/>
    <property type="match status" value="1"/>
</dbReference>
<feature type="domain" description="Aldehyde dehydrogenase" evidence="5">
    <location>
        <begin position="29"/>
        <end position="494"/>
    </location>
</feature>
<dbReference type="GO" id="GO:0016620">
    <property type="term" value="F:oxidoreductase activity, acting on the aldehyde or oxo group of donors, NAD or NADP as acceptor"/>
    <property type="evidence" value="ECO:0007669"/>
    <property type="project" value="InterPro"/>
</dbReference>
<comment type="similarity">
    <text evidence="1 4">Belongs to the aldehyde dehydrogenase family.</text>
</comment>
<dbReference type="Pfam" id="PF00171">
    <property type="entry name" value="Aldedh"/>
    <property type="match status" value="1"/>
</dbReference>
<dbReference type="AlphaFoldDB" id="A0A917KEL9"/>
<name>A0A917KEL9_9BACL</name>
<dbReference type="Gene3D" id="3.40.309.10">
    <property type="entry name" value="Aldehyde Dehydrogenase, Chain A, domain 2"/>
    <property type="match status" value="1"/>
</dbReference>
<dbReference type="PROSITE" id="PS00070">
    <property type="entry name" value="ALDEHYDE_DEHYDR_CYS"/>
    <property type="match status" value="1"/>
</dbReference>
<dbReference type="InterPro" id="IPR015590">
    <property type="entry name" value="Aldehyde_DH_dom"/>
</dbReference>
<feature type="active site" evidence="3">
    <location>
        <position position="266"/>
    </location>
</feature>
<dbReference type="InterPro" id="IPR016163">
    <property type="entry name" value="Ald_DH_C"/>
</dbReference>
<keyword evidence="2 4" id="KW-0560">Oxidoreductase</keyword>
<evidence type="ECO:0000259" key="5">
    <source>
        <dbReference type="Pfam" id="PF00171"/>
    </source>
</evidence>
<protein>
    <submittedName>
        <fullName evidence="6">Aldehyde dehydrogenase</fullName>
    </submittedName>
</protein>
<dbReference type="PROSITE" id="PS00687">
    <property type="entry name" value="ALDEHYDE_DEHYDR_GLU"/>
    <property type="match status" value="1"/>
</dbReference>
<evidence type="ECO:0000313" key="6">
    <source>
        <dbReference type="EMBL" id="GGJ08278.1"/>
    </source>
</evidence>
<dbReference type="FunFam" id="3.40.605.10:FF:000007">
    <property type="entry name" value="NAD/NADP-dependent betaine aldehyde dehydrogenase"/>
    <property type="match status" value="1"/>
</dbReference>
<sequence length="497" mass="52525">MNQAQGNGMQAWLAARAGETCLNFIGGQWVPAASGRLFAVHNPAEKDQVVAYVQDSDERDVDAAVRAAREALPGWASAPWTERARVLLRLAELLEAHRDELAYTLSAEQGKVLGEARGEVTRAASELRFMAGEAARLTGEVWPSDMPGGAVSVVREPVGVVAAISPWNFPLVTPVRKIAPALAYGCTVVLKPASQTPWTAVRLMELIREAGAPPGVVNLVTGRGSRMGDALVNHPGVDAVTFTGSTEVGLRVQALASGRLVRTQMELGGKNPALILGYSHLDAAAREVAAAGFTCGGQRCTAISRVIVLRAQAEAFMERLLHHVARIRVGPAWDEGATMGPLVSASHLQSVLAYVEQGIADGARLVTGGRVLTGGVYDRGHYLEPTVFAGVTPTMRIAREEIFGPVLSVLTVADVEEAVAVANDTPYGLAASVFADDLALALAVGRRLKTGMVHINHGTASQAHIPFGGVKQSGYGAYSVGATSRDFYTDLKVVYVR</sequence>
<reference evidence="6" key="2">
    <citation type="submission" date="2020-09" db="EMBL/GenBank/DDBJ databases">
        <authorList>
            <person name="Sun Q."/>
            <person name="Ohkuma M."/>
        </authorList>
    </citation>
    <scope>NUCLEOTIDE SEQUENCE</scope>
    <source>
        <strain evidence="6">JCM 18487</strain>
    </source>
</reference>
<comment type="caution">
    <text evidence="6">The sequence shown here is derived from an EMBL/GenBank/DDBJ whole genome shotgun (WGS) entry which is preliminary data.</text>
</comment>
<accession>A0A917KEL9</accession>
<dbReference type="PANTHER" id="PTHR11699">
    <property type="entry name" value="ALDEHYDE DEHYDROGENASE-RELATED"/>
    <property type="match status" value="1"/>
</dbReference>
<dbReference type="EMBL" id="BMOY01000025">
    <property type="protein sequence ID" value="GGJ08278.1"/>
    <property type="molecule type" value="Genomic_DNA"/>
</dbReference>
<evidence type="ECO:0000256" key="2">
    <source>
        <dbReference type="ARBA" id="ARBA00023002"/>
    </source>
</evidence>
<dbReference type="InterPro" id="IPR029510">
    <property type="entry name" value="Ald_DH_CS_GLU"/>
</dbReference>
<dbReference type="InterPro" id="IPR016162">
    <property type="entry name" value="Ald_DH_N"/>
</dbReference>
<dbReference type="RefSeq" id="WP_188882392.1">
    <property type="nucleotide sequence ID" value="NZ_BMOY01000025.1"/>
</dbReference>
<evidence type="ECO:0000313" key="7">
    <source>
        <dbReference type="Proteomes" id="UP000637695"/>
    </source>
</evidence>
<dbReference type="Gene3D" id="3.40.605.10">
    <property type="entry name" value="Aldehyde Dehydrogenase, Chain A, domain 1"/>
    <property type="match status" value="1"/>
</dbReference>
<gene>
    <name evidence="6" type="ORF">GCM10010885_16760</name>
</gene>
<dbReference type="Proteomes" id="UP000637695">
    <property type="component" value="Unassembled WGS sequence"/>
</dbReference>
<keyword evidence="7" id="KW-1185">Reference proteome</keyword>
<organism evidence="6 7">
    <name type="scientific">Alicyclobacillus cellulosilyticus</name>
    <dbReference type="NCBI Taxonomy" id="1003997"/>
    <lineage>
        <taxon>Bacteria</taxon>
        <taxon>Bacillati</taxon>
        <taxon>Bacillota</taxon>
        <taxon>Bacilli</taxon>
        <taxon>Bacillales</taxon>
        <taxon>Alicyclobacillaceae</taxon>
        <taxon>Alicyclobacillus</taxon>
    </lineage>
</organism>
<dbReference type="InterPro" id="IPR016161">
    <property type="entry name" value="Ald_DH/histidinol_DH"/>
</dbReference>
<evidence type="ECO:0000256" key="4">
    <source>
        <dbReference type="RuleBase" id="RU003345"/>
    </source>
</evidence>
<evidence type="ECO:0000256" key="1">
    <source>
        <dbReference type="ARBA" id="ARBA00009986"/>
    </source>
</evidence>
<dbReference type="InterPro" id="IPR016160">
    <property type="entry name" value="Ald_DH_CS_CYS"/>
</dbReference>
<evidence type="ECO:0000256" key="3">
    <source>
        <dbReference type="PROSITE-ProRule" id="PRU10007"/>
    </source>
</evidence>